<gene>
    <name evidence="2" type="primary">nad4L</name>
</gene>
<proteinExistence type="predicted"/>
<keyword evidence="1" id="KW-1133">Transmembrane helix</keyword>
<feature type="transmembrane region" description="Helical" evidence="1">
    <location>
        <begin position="45"/>
        <end position="71"/>
    </location>
</feature>
<sequence>MLVFFVSFFSLFFKWRRLLFVLISFEFILIGFFFVYSFVFGGMMMLFFICFSVITSLFGLVVVLVNVFVFGSDLCLF</sequence>
<dbReference type="AlphaFoldDB" id="A0A0P0I377"/>
<protein>
    <submittedName>
        <fullName evidence="2">NADH dehydrogenase subunit 4L</fullName>
    </submittedName>
</protein>
<keyword evidence="2" id="KW-0496">Mitochondrion</keyword>
<keyword evidence="1" id="KW-0472">Membrane</keyword>
<feature type="transmembrane region" description="Helical" evidence="1">
    <location>
        <begin position="18"/>
        <end position="39"/>
    </location>
</feature>
<reference evidence="2" key="1">
    <citation type="submission" date="2015-10" db="EMBL/GenBank/DDBJ databases">
        <authorList>
            <person name="Gilbert D.G."/>
        </authorList>
    </citation>
    <scope>NUCLEOTIDE SEQUENCE</scope>
</reference>
<reference evidence="2" key="2">
    <citation type="journal article" date="2016" name="Parasitol. Res.">
        <title>The complete mitochondrial genome of rabbit pinworm Passalurus ambiguus: genome characterization and phylogenetic analysis.</title>
        <authorList>
            <person name="Liu G.H."/>
            <person name="Li S."/>
            <person name="Zou F.C."/>
            <person name="Wang C.R."/>
            <person name="Zhu X.Q."/>
        </authorList>
    </citation>
    <scope>NUCLEOTIDE SEQUENCE</scope>
</reference>
<geneLocation type="mitochondrion" evidence="2"/>
<dbReference type="EMBL" id="KT879302">
    <property type="protein sequence ID" value="ALJ93256.1"/>
    <property type="molecule type" value="Genomic_DNA"/>
</dbReference>
<organism evidence="2">
    <name type="scientific">Passalurus ambiguus</name>
    <name type="common">Rabbit pinworm</name>
    <dbReference type="NCBI Taxonomy" id="451380"/>
    <lineage>
        <taxon>Eukaryota</taxon>
        <taxon>Metazoa</taxon>
        <taxon>Ecdysozoa</taxon>
        <taxon>Nematoda</taxon>
        <taxon>Chromadorea</taxon>
        <taxon>Rhabditida</taxon>
        <taxon>Spirurina</taxon>
        <taxon>Oxyuridomorpha</taxon>
        <taxon>Oxyuroidea</taxon>
        <taxon>Oxyuridae</taxon>
        <taxon>Passalurus</taxon>
    </lineage>
</organism>
<accession>A0A0P0I377</accession>
<keyword evidence="1" id="KW-0812">Transmembrane</keyword>
<evidence type="ECO:0000256" key="1">
    <source>
        <dbReference type="SAM" id="Phobius"/>
    </source>
</evidence>
<name>A0A0P0I377_PASAG</name>
<dbReference type="Gene3D" id="1.10.287.3510">
    <property type="match status" value="1"/>
</dbReference>
<evidence type="ECO:0000313" key="2">
    <source>
        <dbReference type="EMBL" id="ALJ93256.1"/>
    </source>
</evidence>